<dbReference type="InterPro" id="IPR043136">
    <property type="entry name" value="B30.2/SPRY_sf"/>
</dbReference>
<evidence type="ECO:0000256" key="1">
    <source>
        <dbReference type="SAM" id="Coils"/>
    </source>
</evidence>
<dbReference type="Proteomes" id="UP000580250">
    <property type="component" value="Unassembled WGS sequence"/>
</dbReference>
<name>A0A6V7XMV6_MELEN</name>
<dbReference type="Gene3D" id="2.60.120.920">
    <property type="match status" value="1"/>
</dbReference>
<keyword evidence="1" id="KW-0175">Coiled coil</keyword>
<dbReference type="AlphaFoldDB" id="A0A6V7XMV6"/>
<dbReference type="EMBL" id="CAJEWN010001870">
    <property type="protein sequence ID" value="CAD2200558.1"/>
    <property type="molecule type" value="Genomic_DNA"/>
</dbReference>
<comment type="caution">
    <text evidence="2">The sequence shown here is derived from an EMBL/GenBank/DDBJ whole genome shotgun (WGS) entry which is preliminary data.</text>
</comment>
<gene>
    <name evidence="2" type="ORF">MENT_LOCUS54033</name>
</gene>
<dbReference type="OrthoDB" id="445357at2759"/>
<accession>A0A6V7XMV6</accession>
<feature type="coiled-coil region" evidence="1">
    <location>
        <begin position="14"/>
        <end position="76"/>
    </location>
</feature>
<evidence type="ECO:0000313" key="3">
    <source>
        <dbReference type="Proteomes" id="UP000580250"/>
    </source>
</evidence>
<protein>
    <submittedName>
        <fullName evidence="2">Uncharacterized protein</fullName>
    </submittedName>
</protein>
<evidence type="ECO:0000313" key="2">
    <source>
        <dbReference type="EMBL" id="CAD2200558.1"/>
    </source>
</evidence>
<sequence>MTEEGSSNSDFNLVEKLSNDLIKLKNNFDDLQIELNEEKEKTVELKKINAEHQNEIKNLKQNFQQLLEENYQKDDKINSFEEEIKKVSDLFEKKMGDLIKLNNLASMYAKFLGIKNKWIIPTFYSCSEGCGYLNLINDENIKYFVNNLEGGYDRFRLVSAENSFNKPQHCSAYSLYYFEIKWIFEEFPERSTPWLSIGLRNCTTKEHTIYNVSASANRIFHNQYSNLAYRLSTIFNNNDIFGCGLVYPSANKMDEDFPYIFFTQNGKVIGKALSLRKDDLSSYKPFIILHCCSVEANFGSNLETKPFKYDVTKHRVLQEFY</sequence>
<organism evidence="2 3">
    <name type="scientific">Meloidogyne enterolobii</name>
    <name type="common">Root-knot nematode worm</name>
    <name type="synonym">Meloidogyne mayaguensis</name>
    <dbReference type="NCBI Taxonomy" id="390850"/>
    <lineage>
        <taxon>Eukaryota</taxon>
        <taxon>Metazoa</taxon>
        <taxon>Ecdysozoa</taxon>
        <taxon>Nematoda</taxon>
        <taxon>Chromadorea</taxon>
        <taxon>Rhabditida</taxon>
        <taxon>Tylenchina</taxon>
        <taxon>Tylenchomorpha</taxon>
        <taxon>Tylenchoidea</taxon>
        <taxon>Meloidogynidae</taxon>
        <taxon>Meloidogyninae</taxon>
        <taxon>Meloidogyne</taxon>
    </lineage>
</organism>
<reference evidence="2 3" key="1">
    <citation type="submission" date="2020-08" db="EMBL/GenBank/DDBJ databases">
        <authorList>
            <person name="Koutsovoulos G."/>
            <person name="Danchin GJ E."/>
        </authorList>
    </citation>
    <scope>NUCLEOTIDE SEQUENCE [LARGE SCALE GENOMIC DNA]</scope>
</reference>
<proteinExistence type="predicted"/>